<accession>A0A231HF57</accession>
<evidence type="ECO:0000313" key="3">
    <source>
        <dbReference type="EMBL" id="OXR47317.1"/>
    </source>
</evidence>
<evidence type="ECO:0000256" key="1">
    <source>
        <dbReference type="SAM" id="MobiDB-lite"/>
    </source>
</evidence>
<dbReference type="GO" id="GO:0016491">
    <property type="term" value="F:oxidoreductase activity"/>
    <property type="evidence" value="ECO:0007669"/>
    <property type="project" value="InterPro"/>
</dbReference>
<proteinExistence type="predicted"/>
<reference evidence="3 4" key="1">
    <citation type="submission" date="2017-07" db="EMBL/GenBank/DDBJ databases">
        <title>First draft Genome Sequence of Nocardia cerradoensis isolated from human infection.</title>
        <authorList>
            <person name="Carrasco G."/>
        </authorList>
    </citation>
    <scope>NUCLEOTIDE SEQUENCE [LARGE SCALE GENOMIC DNA]</scope>
    <source>
        <strain evidence="3 4">CNM20130759</strain>
    </source>
</reference>
<feature type="region of interest" description="Disordered" evidence="1">
    <location>
        <begin position="216"/>
        <end position="245"/>
    </location>
</feature>
<dbReference type="Pfam" id="PF01323">
    <property type="entry name" value="DSBA"/>
    <property type="match status" value="1"/>
</dbReference>
<dbReference type="AlphaFoldDB" id="A0A231HF57"/>
<dbReference type="Proteomes" id="UP000215506">
    <property type="component" value="Unassembled WGS sequence"/>
</dbReference>
<dbReference type="EMBL" id="NGAF01000001">
    <property type="protein sequence ID" value="OXR47317.1"/>
    <property type="molecule type" value="Genomic_DNA"/>
</dbReference>
<keyword evidence="4" id="KW-1185">Reference proteome</keyword>
<dbReference type="InterPro" id="IPR036249">
    <property type="entry name" value="Thioredoxin-like_sf"/>
</dbReference>
<dbReference type="InterPro" id="IPR001853">
    <property type="entry name" value="DSBA-like_thioredoxin_dom"/>
</dbReference>
<evidence type="ECO:0000259" key="2">
    <source>
        <dbReference type="Pfam" id="PF01323"/>
    </source>
</evidence>
<dbReference type="PANTHER" id="PTHR13887:SF41">
    <property type="entry name" value="THIOREDOXIN SUPERFAMILY PROTEIN"/>
    <property type="match status" value="1"/>
</dbReference>
<comment type="caution">
    <text evidence="3">The sequence shown here is derived from an EMBL/GenBank/DDBJ whole genome shotgun (WGS) entry which is preliminary data.</text>
</comment>
<gene>
    <name evidence="3" type="ORF">B7C42_00440</name>
</gene>
<feature type="domain" description="DSBA-like thioredoxin" evidence="2">
    <location>
        <begin position="3"/>
        <end position="207"/>
    </location>
</feature>
<sequence>MRVEIWAEVTCPWCGLGSHRLDRAVQQFRLEHGTRIEVLHRSFPLSSAFPADRTIDVRAALLRQHGVSGAQAEVSTRRIEALAEAEGLSPYRVLDNRVGNTDLAHEFLAHATTEGCNRAAWNAIFRAYFGQARPVFALDDLLDLGEELGLDRAETRRALTERRHRPQVQDELARARRLGAAGAPFILVDGKFGVAGAHTSDSLLDTLRRAWDESHPAAVDDPAEGPCAGPTAALYPPITTDRTAR</sequence>
<dbReference type="SUPFAM" id="SSF52833">
    <property type="entry name" value="Thioredoxin-like"/>
    <property type="match status" value="1"/>
</dbReference>
<name>A0A231HF57_9NOCA</name>
<organism evidence="3 4">
    <name type="scientific">Nocardia cerradoensis</name>
    <dbReference type="NCBI Taxonomy" id="85688"/>
    <lineage>
        <taxon>Bacteria</taxon>
        <taxon>Bacillati</taxon>
        <taxon>Actinomycetota</taxon>
        <taxon>Actinomycetes</taxon>
        <taxon>Mycobacteriales</taxon>
        <taxon>Nocardiaceae</taxon>
        <taxon>Nocardia</taxon>
    </lineage>
</organism>
<dbReference type="PANTHER" id="PTHR13887">
    <property type="entry name" value="GLUTATHIONE S-TRANSFERASE KAPPA"/>
    <property type="match status" value="1"/>
</dbReference>
<protein>
    <recommendedName>
        <fullName evidence="2">DSBA-like thioredoxin domain-containing protein</fullName>
    </recommendedName>
</protein>
<dbReference type="Gene3D" id="3.40.30.10">
    <property type="entry name" value="Glutaredoxin"/>
    <property type="match status" value="1"/>
</dbReference>
<dbReference type="RefSeq" id="WP_223273185.1">
    <property type="nucleotide sequence ID" value="NZ_NGAF01000001.1"/>
</dbReference>
<evidence type="ECO:0000313" key="4">
    <source>
        <dbReference type="Proteomes" id="UP000215506"/>
    </source>
</evidence>